<dbReference type="EMBL" id="ACZI02000003">
    <property type="protein sequence ID" value="EFV14648.1"/>
    <property type="molecule type" value="Genomic_DNA"/>
</dbReference>
<name>E5XLW2_SEGRC</name>
<keyword evidence="8" id="KW-1185">Reference proteome</keyword>
<dbReference type="HOGENOM" id="CLU_1730536_0_0_11"/>
<dbReference type="GO" id="GO:0005506">
    <property type="term" value="F:iron ion binding"/>
    <property type="evidence" value="ECO:0007669"/>
    <property type="project" value="InterPro"/>
</dbReference>
<dbReference type="InterPro" id="IPR024935">
    <property type="entry name" value="Rubredoxin_dom"/>
</dbReference>
<feature type="region of interest" description="Disordered" evidence="5">
    <location>
        <begin position="93"/>
        <end position="137"/>
    </location>
</feature>
<dbReference type="InterPro" id="IPR024934">
    <property type="entry name" value="Rubredoxin-like_dom"/>
</dbReference>
<dbReference type="Pfam" id="PF00301">
    <property type="entry name" value="Rubredoxin"/>
    <property type="match status" value="2"/>
</dbReference>
<evidence type="ECO:0000256" key="3">
    <source>
        <dbReference type="ARBA" id="ARBA00022982"/>
    </source>
</evidence>
<gene>
    <name evidence="7" type="ORF">HMPREF9336_00481</name>
</gene>
<dbReference type="Proteomes" id="UP000004816">
    <property type="component" value="Unassembled WGS sequence"/>
</dbReference>
<keyword evidence="4" id="KW-0408">Iron</keyword>
<evidence type="ECO:0000256" key="1">
    <source>
        <dbReference type="ARBA" id="ARBA00022448"/>
    </source>
</evidence>
<comment type="caution">
    <text evidence="7">The sequence shown here is derived from an EMBL/GenBank/DDBJ whole genome shotgun (WGS) entry which is preliminary data.</text>
</comment>
<dbReference type="GO" id="GO:0009055">
    <property type="term" value="F:electron transfer activity"/>
    <property type="evidence" value="ECO:0007669"/>
    <property type="project" value="TreeGrafter"/>
</dbReference>
<dbReference type="GO" id="GO:0043448">
    <property type="term" value="P:alkane catabolic process"/>
    <property type="evidence" value="ECO:0007669"/>
    <property type="project" value="TreeGrafter"/>
</dbReference>
<proteinExistence type="predicted"/>
<dbReference type="InterPro" id="IPR050526">
    <property type="entry name" value="Rubredoxin_ET"/>
</dbReference>
<organism evidence="7 8">
    <name type="scientific">Segniliparus rugosus (strain ATCC BAA-974 / DSM 45345 / CCUG 50838 / CIP 108380 / JCM 13579 / CDC 945)</name>
    <dbReference type="NCBI Taxonomy" id="679197"/>
    <lineage>
        <taxon>Bacteria</taxon>
        <taxon>Bacillati</taxon>
        <taxon>Actinomycetota</taxon>
        <taxon>Actinomycetes</taxon>
        <taxon>Mycobacteriales</taxon>
        <taxon>Segniliparaceae</taxon>
        <taxon>Segniliparus</taxon>
    </lineage>
</organism>
<dbReference type="PANTHER" id="PTHR47627">
    <property type="entry name" value="RUBREDOXIN"/>
    <property type="match status" value="1"/>
</dbReference>
<keyword evidence="3" id="KW-0249">Electron transport</keyword>
<dbReference type="Gene3D" id="2.20.28.10">
    <property type="match status" value="2"/>
</dbReference>
<dbReference type="AlphaFoldDB" id="E5XLW2"/>
<feature type="domain" description="Rubredoxin-like" evidence="6">
    <location>
        <begin position="1"/>
        <end position="53"/>
    </location>
</feature>
<evidence type="ECO:0000256" key="2">
    <source>
        <dbReference type="ARBA" id="ARBA00022723"/>
    </source>
</evidence>
<dbReference type="SUPFAM" id="SSF57802">
    <property type="entry name" value="Rubredoxin-like"/>
    <property type="match status" value="2"/>
</dbReference>
<dbReference type="STRING" id="679197.HMPREF9336_00481"/>
<keyword evidence="1" id="KW-0813">Transport</keyword>
<dbReference type="eggNOG" id="COG1773">
    <property type="taxonomic scope" value="Bacteria"/>
</dbReference>
<evidence type="ECO:0000256" key="4">
    <source>
        <dbReference type="ARBA" id="ARBA00023004"/>
    </source>
</evidence>
<feature type="compositionally biased region" description="Basic and acidic residues" evidence="5">
    <location>
        <begin position="123"/>
        <end position="137"/>
    </location>
</feature>
<dbReference type="PANTHER" id="PTHR47627:SF1">
    <property type="entry name" value="RUBREDOXIN-1-RELATED"/>
    <property type="match status" value="1"/>
</dbReference>
<evidence type="ECO:0000259" key="6">
    <source>
        <dbReference type="PROSITE" id="PS50903"/>
    </source>
</evidence>
<protein>
    <recommendedName>
        <fullName evidence="6">Rubredoxin-like domain-containing protein</fullName>
    </recommendedName>
</protein>
<evidence type="ECO:0000313" key="8">
    <source>
        <dbReference type="Proteomes" id="UP000004816"/>
    </source>
</evidence>
<sequence>MAAYRCPVCEYVDEESAGDPGEGCPSGTPWAAVRDAWACPDRSAREKMDCKPLGASPARCAGQNGTSAGKEGDAVSESTEYTLYFCPRGGSEYDEAPDWPEDGVAPGARRNGIPEGWTCPDRGAAKPDFEMVEKARS</sequence>
<evidence type="ECO:0000256" key="5">
    <source>
        <dbReference type="SAM" id="MobiDB-lite"/>
    </source>
</evidence>
<reference evidence="7 8" key="1">
    <citation type="journal article" date="2011" name="Stand. Genomic Sci.">
        <title>High quality draft genome sequence of Segniliparus rugosus CDC 945(T)= (ATCC BAA-974(T)).</title>
        <authorList>
            <person name="Earl A.M."/>
            <person name="Desjardins C.A."/>
            <person name="Fitzgerald M.G."/>
            <person name="Arachchi H.M."/>
            <person name="Zeng Q."/>
            <person name="Mehta T."/>
            <person name="Griggs A."/>
            <person name="Birren B.W."/>
            <person name="Toney N.C."/>
            <person name="Carr J."/>
            <person name="Posey J."/>
            <person name="Butler W.R."/>
        </authorList>
    </citation>
    <scope>NUCLEOTIDE SEQUENCE [LARGE SCALE GENOMIC DNA]</scope>
    <source>
        <strain evidence="8">ATCC BAA-974 / DSM 45345 / CCUG 50838 / CIP 108380 / JCM 13579 / CDC 945</strain>
    </source>
</reference>
<feature type="domain" description="Rubredoxin-like" evidence="6">
    <location>
        <begin position="81"/>
        <end position="132"/>
    </location>
</feature>
<dbReference type="PROSITE" id="PS50903">
    <property type="entry name" value="RUBREDOXIN_LIKE"/>
    <property type="match status" value="2"/>
</dbReference>
<accession>E5XLW2</accession>
<evidence type="ECO:0000313" key="7">
    <source>
        <dbReference type="EMBL" id="EFV14648.1"/>
    </source>
</evidence>
<keyword evidence="2" id="KW-0479">Metal-binding</keyword>